<dbReference type="Proteomes" id="UP000683360">
    <property type="component" value="Unassembled WGS sequence"/>
</dbReference>
<sequence length="191" mass="21128">MNALNDKSDNESQSKLDSPTNVRPSNYTGSSPQNTQLQIISATPTENCKRNNNNGSSAMQHPRIMVPGMSKTPTIHNFGNNINYDKPKGLQLQASKKHGTNTTNTDNVDTTNGKHIGNDSSSLQNNSSSSPTITNALYQIETNQLKCELEAKDKTIKSKEINLEQEKKDIEHSLVIARKRIKQLEGIKHNT</sequence>
<proteinExistence type="predicted"/>
<name>A0A8S3VED1_MYTED</name>
<feature type="region of interest" description="Disordered" evidence="1">
    <location>
        <begin position="1"/>
        <end position="130"/>
    </location>
</feature>
<gene>
    <name evidence="2" type="ORF">MEDL_67526</name>
</gene>
<organism evidence="2 3">
    <name type="scientific">Mytilus edulis</name>
    <name type="common">Blue mussel</name>
    <dbReference type="NCBI Taxonomy" id="6550"/>
    <lineage>
        <taxon>Eukaryota</taxon>
        <taxon>Metazoa</taxon>
        <taxon>Spiralia</taxon>
        <taxon>Lophotrochozoa</taxon>
        <taxon>Mollusca</taxon>
        <taxon>Bivalvia</taxon>
        <taxon>Autobranchia</taxon>
        <taxon>Pteriomorphia</taxon>
        <taxon>Mytilida</taxon>
        <taxon>Mytiloidea</taxon>
        <taxon>Mytilidae</taxon>
        <taxon>Mytilinae</taxon>
        <taxon>Mytilus</taxon>
    </lineage>
</organism>
<dbReference type="AlphaFoldDB" id="A0A8S3VED1"/>
<feature type="compositionally biased region" description="Basic and acidic residues" evidence="1">
    <location>
        <begin position="1"/>
        <end position="14"/>
    </location>
</feature>
<feature type="compositionally biased region" description="Polar residues" evidence="1">
    <location>
        <begin position="71"/>
        <end position="83"/>
    </location>
</feature>
<accession>A0A8S3VED1</accession>
<evidence type="ECO:0000256" key="1">
    <source>
        <dbReference type="SAM" id="MobiDB-lite"/>
    </source>
</evidence>
<keyword evidence="3" id="KW-1185">Reference proteome</keyword>
<comment type="caution">
    <text evidence="2">The sequence shown here is derived from an EMBL/GenBank/DDBJ whole genome shotgun (WGS) entry which is preliminary data.</text>
</comment>
<feature type="compositionally biased region" description="Low complexity" evidence="1">
    <location>
        <begin position="118"/>
        <end position="130"/>
    </location>
</feature>
<feature type="compositionally biased region" description="Low complexity" evidence="1">
    <location>
        <begin position="100"/>
        <end position="111"/>
    </location>
</feature>
<protein>
    <submittedName>
        <fullName evidence="2">Uncharacterized protein</fullName>
    </submittedName>
</protein>
<evidence type="ECO:0000313" key="2">
    <source>
        <dbReference type="EMBL" id="CAG2256235.1"/>
    </source>
</evidence>
<feature type="compositionally biased region" description="Polar residues" evidence="1">
    <location>
        <begin position="15"/>
        <end position="59"/>
    </location>
</feature>
<evidence type="ECO:0000313" key="3">
    <source>
        <dbReference type="Proteomes" id="UP000683360"/>
    </source>
</evidence>
<dbReference type="EMBL" id="CAJPWZ010003297">
    <property type="protein sequence ID" value="CAG2256235.1"/>
    <property type="molecule type" value="Genomic_DNA"/>
</dbReference>
<reference evidence="2" key="1">
    <citation type="submission" date="2021-03" db="EMBL/GenBank/DDBJ databases">
        <authorList>
            <person name="Bekaert M."/>
        </authorList>
    </citation>
    <scope>NUCLEOTIDE SEQUENCE</scope>
</reference>